<dbReference type="PROSITE" id="PS51257">
    <property type="entry name" value="PROKAR_LIPOPROTEIN"/>
    <property type="match status" value="1"/>
</dbReference>
<feature type="transmembrane region" description="Helical" evidence="1">
    <location>
        <begin position="6"/>
        <end position="27"/>
    </location>
</feature>
<dbReference type="AlphaFoldDB" id="A0A5J5J2A3"/>
<dbReference type="Proteomes" id="UP000325827">
    <property type="component" value="Unassembled WGS sequence"/>
</dbReference>
<keyword evidence="3" id="KW-1185">Reference proteome</keyword>
<keyword evidence="1" id="KW-0812">Transmembrane</keyword>
<keyword evidence="1" id="KW-1133">Transmembrane helix</keyword>
<dbReference type="RefSeq" id="WP_150449186.1">
    <property type="nucleotide sequence ID" value="NZ_VYSA01000002.1"/>
</dbReference>
<feature type="transmembrane region" description="Helical" evidence="1">
    <location>
        <begin position="143"/>
        <end position="165"/>
    </location>
</feature>
<comment type="caution">
    <text evidence="2">The sequence shown here is derived from an EMBL/GenBank/DDBJ whole genome shotgun (WGS) entry which is preliminary data.</text>
</comment>
<sequence>MEKILFLILGGTSILAACAIYVFRVQLTDRIIAALRRSPGIPFRNGVIRDANPNRLKLASLGALVIGVVFLVQAALRTLQLMPTPVITASPPPGVLITVAASLLVIIEFAGGFVLVVGHRAIAAALAKRWGADRASAPRAGQLIAVGLVALILGFASAAILIASVN</sequence>
<evidence type="ECO:0000313" key="3">
    <source>
        <dbReference type="Proteomes" id="UP000325827"/>
    </source>
</evidence>
<accession>A0A5J5J2A3</accession>
<evidence type="ECO:0000313" key="2">
    <source>
        <dbReference type="EMBL" id="KAA9108154.1"/>
    </source>
</evidence>
<name>A0A5J5J2A3_9MICO</name>
<evidence type="ECO:0000256" key="1">
    <source>
        <dbReference type="SAM" id="Phobius"/>
    </source>
</evidence>
<keyword evidence="1" id="KW-0472">Membrane</keyword>
<dbReference type="EMBL" id="VYSA01000002">
    <property type="protein sequence ID" value="KAA9108154.1"/>
    <property type="molecule type" value="Genomic_DNA"/>
</dbReference>
<reference evidence="3" key="1">
    <citation type="submission" date="2019-09" db="EMBL/GenBank/DDBJ databases">
        <title>Mumia zhuanghuii sp. nov. isolated from the intestinal contents of plateau pika (Ochotona curzoniae) in the Qinghai-Tibet plateau of China.</title>
        <authorList>
            <person name="Tian Z."/>
        </authorList>
    </citation>
    <scope>NUCLEOTIDE SEQUENCE [LARGE SCALE GENOMIC DNA]</scope>
    <source>
        <strain evidence="3">JCM 30598</strain>
    </source>
</reference>
<organism evidence="2 3">
    <name type="scientific">Microbacterium rhizomatis</name>
    <dbReference type="NCBI Taxonomy" id="1631477"/>
    <lineage>
        <taxon>Bacteria</taxon>
        <taxon>Bacillati</taxon>
        <taxon>Actinomycetota</taxon>
        <taxon>Actinomycetes</taxon>
        <taxon>Micrococcales</taxon>
        <taxon>Microbacteriaceae</taxon>
        <taxon>Microbacterium</taxon>
    </lineage>
</organism>
<proteinExistence type="predicted"/>
<protein>
    <submittedName>
        <fullName evidence="2">Uncharacterized protein</fullName>
    </submittedName>
</protein>
<feature type="transmembrane region" description="Helical" evidence="1">
    <location>
        <begin position="58"/>
        <end position="76"/>
    </location>
</feature>
<feature type="transmembrane region" description="Helical" evidence="1">
    <location>
        <begin position="96"/>
        <end position="122"/>
    </location>
</feature>
<gene>
    <name evidence="2" type="ORF">F6B43_12165</name>
</gene>